<dbReference type="PROSITE" id="PS51257">
    <property type="entry name" value="PROKAR_LIPOPROTEIN"/>
    <property type="match status" value="1"/>
</dbReference>
<dbReference type="Proteomes" id="UP001154282">
    <property type="component" value="Unassembled WGS sequence"/>
</dbReference>
<organism evidence="2 3">
    <name type="scientific">Linum tenue</name>
    <dbReference type="NCBI Taxonomy" id="586396"/>
    <lineage>
        <taxon>Eukaryota</taxon>
        <taxon>Viridiplantae</taxon>
        <taxon>Streptophyta</taxon>
        <taxon>Embryophyta</taxon>
        <taxon>Tracheophyta</taxon>
        <taxon>Spermatophyta</taxon>
        <taxon>Magnoliopsida</taxon>
        <taxon>eudicotyledons</taxon>
        <taxon>Gunneridae</taxon>
        <taxon>Pentapetalae</taxon>
        <taxon>rosids</taxon>
        <taxon>fabids</taxon>
        <taxon>Malpighiales</taxon>
        <taxon>Linaceae</taxon>
        <taxon>Linum</taxon>
    </lineage>
</organism>
<keyword evidence="1" id="KW-1133">Transmembrane helix</keyword>
<gene>
    <name evidence="2" type="ORF">LITE_LOCUS36291</name>
</gene>
<accession>A0AAV0P2T3</accession>
<name>A0AAV0P2T3_9ROSI</name>
<keyword evidence="1" id="KW-0812">Transmembrane</keyword>
<proteinExistence type="predicted"/>
<dbReference type="EMBL" id="CAMGYJ010000008">
    <property type="protein sequence ID" value="CAI0464693.1"/>
    <property type="molecule type" value="Genomic_DNA"/>
</dbReference>
<evidence type="ECO:0000313" key="3">
    <source>
        <dbReference type="Proteomes" id="UP001154282"/>
    </source>
</evidence>
<sequence>MDPLRFATPDKGGKNKGKSPFWGSNSAMACVGLILRLLHLAKKLAAVATPPASLHGQ</sequence>
<keyword evidence="3" id="KW-1185">Reference proteome</keyword>
<keyword evidence="1" id="KW-0472">Membrane</keyword>
<evidence type="ECO:0000313" key="2">
    <source>
        <dbReference type="EMBL" id="CAI0464693.1"/>
    </source>
</evidence>
<reference evidence="2" key="1">
    <citation type="submission" date="2022-08" db="EMBL/GenBank/DDBJ databases">
        <authorList>
            <person name="Gutierrez-Valencia J."/>
        </authorList>
    </citation>
    <scope>NUCLEOTIDE SEQUENCE</scope>
</reference>
<comment type="caution">
    <text evidence="2">The sequence shown here is derived from an EMBL/GenBank/DDBJ whole genome shotgun (WGS) entry which is preliminary data.</text>
</comment>
<protein>
    <submittedName>
        <fullName evidence="2">Uncharacterized protein</fullName>
    </submittedName>
</protein>
<feature type="transmembrane region" description="Helical" evidence="1">
    <location>
        <begin position="20"/>
        <end position="38"/>
    </location>
</feature>
<dbReference type="AlphaFoldDB" id="A0AAV0P2T3"/>
<evidence type="ECO:0000256" key="1">
    <source>
        <dbReference type="SAM" id="Phobius"/>
    </source>
</evidence>